<proteinExistence type="predicted"/>
<accession>A0A5U0PWH2</accession>
<gene>
    <name evidence="1" type="ORF">DOF42_21225</name>
</gene>
<name>A0A5U0PWH2_SALER</name>
<dbReference type="EMBL" id="AAGIQQ010000035">
    <property type="protein sequence ID" value="EBO4818800.1"/>
    <property type="molecule type" value="Genomic_DNA"/>
</dbReference>
<dbReference type="AlphaFoldDB" id="A0A5U0PWH2"/>
<comment type="caution">
    <text evidence="1">The sequence shown here is derived from an EMBL/GenBank/DDBJ whole genome shotgun (WGS) entry which is preliminary data.</text>
</comment>
<organism evidence="1">
    <name type="scientific">Salmonella enterica</name>
    <name type="common">Salmonella choleraesuis</name>
    <dbReference type="NCBI Taxonomy" id="28901"/>
    <lineage>
        <taxon>Bacteria</taxon>
        <taxon>Pseudomonadati</taxon>
        <taxon>Pseudomonadota</taxon>
        <taxon>Gammaproteobacteria</taxon>
        <taxon>Enterobacterales</taxon>
        <taxon>Enterobacteriaceae</taxon>
        <taxon>Salmonella</taxon>
    </lineage>
</organism>
<evidence type="ECO:0000313" key="1">
    <source>
        <dbReference type="EMBL" id="EBO4818800.1"/>
    </source>
</evidence>
<reference evidence="1" key="1">
    <citation type="submission" date="2018-06" db="EMBL/GenBank/DDBJ databases">
        <authorList>
            <consortium name="PulseNet: The National Subtyping Network for Foodborne Disease Surveillance"/>
            <person name="Tarr C.L."/>
            <person name="Trees E."/>
            <person name="Katz L.S."/>
            <person name="Carleton-Romer H.A."/>
            <person name="Stroika S."/>
            <person name="Kucerova Z."/>
            <person name="Roache K.F."/>
            <person name="Sabol A.L."/>
            <person name="Besser J."/>
            <person name="Gerner-Smidt P."/>
        </authorList>
    </citation>
    <scope>NUCLEOTIDE SEQUENCE</scope>
    <source>
        <strain evidence="1">PNUSAS043090</strain>
    </source>
</reference>
<protein>
    <submittedName>
        <fullName evidence="1">Uncharacterized protein</fullName>
    </submittedName>
</protein>
<sequence>MNGIIMKIKSAKYIQDIDLKNEAGEVVVKFSCETPLNEMDTCYMFTSYFGEVYYEVSDEDFFIRKGAVSEMGGNMRLAASEKSIGLKSGIL</sequence>